<proteinExistence type="inferred from homology"/>
<evidence type="ECO:0000313" key="5">
    <source>
        <dbReference type="EMBL" id="CAG4967393.1"/>
    </source>
</evidence>
<evidence type="ECO:0000259" key="4">
    <source>
        <dbReference type="Pfam" id="PF00561"/>
    </source>
</evidence>
<comment type="similarity">
    <text evidence="1">Belongs to the peptidase S33 family.</text>
</comment>
<evidence type="ECO:0000256" key="1">
    <source>
        <dbReference type="ARBA" id="ARBA00010088"/>
    </source>
</evidence>
<protein>
    <submittedName>
        <fullName evidence="5">Carboxylesterase A</fullName>
        <ecNumber evidence="5">3.1.1.-</ecNumber>
    </submittedName>
</protein>
<dbReference type="PANTHER" id="PTHR43798:SF27">
    <property type="entry name" value="HYDROLASE ALPHA_BETA HYDROLASE FOLD FAMILY"/>
    <property type="match status" value="1"/>
</dbReference>
<keyword evidence="3" id="KW-0732">Signal</keyword>
<dbReference type="PRINTS" id="PR00793">
    <property type="entry name" value="PROAMNOPTASE"/>
</dbReference>
<name>A0ABM8UBP3_9GAMM</name>
<feature type="chain" id="PRO_5045271551" evidence="3">
    <location>
        <begin position="29"/>
        <end position="506"/>
    </location>
</feature>
<dbReference type="InterPro" id="IPR050266">
    <property type="entry name" value="AB_hydrolase_sf"/>
</dbReference>
<dbReference type="RefSeq" id="WP_215219085.1">
    <property type="nucleotide sequence ID" value="NZ_OU015430.1"/>
</dbReference>
<dbReference type="EC" id="3.1.1.-" evidence="5"/>
<dbReference type="EMBL" id="OU015430">
    <property type="protein sequence ID" value="CAG4967393.1"/>
    <property type="molecule type" value="Genomic_DNA"/>
</dbReference>
<dbReference type="InterPro" id="IPR029058">
    <property type="entry name" value="AB_hydrolase_fold"/>
</dbReference>
<evidence type="ECO:0000256" key="2">
    <source>
        <dbReference type="ARBA" id="ARBA00022801"/>
    </source>
</evidence>
<dbReference type="SUPFAM" id="SSF53474">
    <property type="entry name" value="alpha/beta-Hydrolases"/>
    <property type="match status" value="1"/>
</dbReference>
<dbReference type="Proteomes" id="UP000680116">
    <property type="component" value="Chromosome"/>
</dbReference>
<reference evidence="5 6" key="1">
    <citation type="submission" date="2021-04" db="EMBL/GenBank/DDBJ databases">
        <authorList>
            <person name="Rodrigo-Torres L."/>
            <person name="Arahal R. D."/>
            <person name="Lucena T."/>
        </authorList>
    </citation>
    <scope>NUCLEOTIDE SEQUENCE [LARGE SCALE GENOMIC DNA]</scope>
    <source>
        <strain evidence="5 6">CECT 30171</strain>
    </source>
</reference>
<evidence type="ECO:0000256" key="3">
    <source>
        <dbReference type="SAM" id="SignalP"/>
    </source>
</evidence>
<dbReference type="InterPro" id="IPR000073">
    <property type="entry name" value="AB_hydrolase_1"/>
</dbReference>
<keyword evidence="6" id="KW-1185">Reference proteome</keyword>
<dbReference type="InterPro" id="IPR002410">
    <property type="entry name" value="Peptidase_S33"/>
</dbReference>
<dbReference type="Gene3D" id="3.40.50.1820">
    <property type="entry name" value="alpha/beta hydrolase"/>
    <property type="match status" value="1"/>
</dbReference>
<gene>
    <name evidence="5" type="primary">caeA</name>
    <name evidence="5" type="ORF">LYB30171_00036</name>
</gene>
<organism evidence="5 6">
    <name type="scientific">Novilysobacter luteus</name>
    <dbReference type="NCBI Taxonomy" id="2822368"/>
    <lineage>
        <taxon>Bacteria</taxon>
        <taxon>Pseudomonadati</taxon>
        <taxon>Pseudomonadota</taxon>
        <taxon>Gammaproteobacteria</taxon>
        <taxon>Lysobacterales</taxon>
        <taxon>Lysobacteraceae</taxon>
        <taxon>Novilysobacter</taxon>
    </lineage>
</organism>
<dbReference type="Pfam" id="PF00561">
    <property type="entry name" value="Abhydrolase_1"/>
    <property type="match status" value="1"/>
</dbReference>
<feature type="domain" description="AB hydrolase-1" evidence="4">
    <location>
        <begin position="96"/>
        <end position="462"/>
    </location>
</feature>
<sequence>MHTTRFLPAALAASVATLLLAGCGPADAPPAGAARFGDIAFEPCALKGAAGVEPVAAQCGTLEVAEDPSRPDGRRIALQLAWLPANKGSAVGTGDPVFFLAGGPGQAATEHAATVQRMLADVGKQRDIVLVDQRGTGGSNPLDCRAADGTPLELDAMVAATPEAMAAFAGKCAAGLEGRADPRFYTTTDAVRDLDTVRAALGVEQVNLVGVSYGTRVAQQYAMTHPDHVRTVVLDGVAPNDLVVGGEFARTLEDALALQSERCRALPDCRERYPVDMREQLRTVMERLEAAPVEVEYRDSRTGQLRRDTVTADAVGGLAFMFSYVPQTASLLPLMIDEAANGRYAPLMSLVQMSGEQMQGQMTRGMQWSVLCAEDAGRYRPDAADGETIVGSELAQAFFAPCSVWPHGQAPEGFHRPFESDLPVLLLSGELDPVTPPRYGERVAAHLANGRHLVLEGQGHNVAPVGCMPKLLGQFIESADAKALDASCLEPLTYVPPFVHFNGWSP</sequence>
<evidence type="ECO:0000313" key="6">
    <source>
        <dbReference type="Proteomes" id="UP000680116"/>
    </source>
</evidence>
<feature type="signal peptide" evidence="3">
    <location>
        <begin position="1"/>
        <end position="28"/>
    </location>
</feature>
<accession>A0ABM8UBP3</accession>
<dbReference type="GO" id="GO:0016787">
    <property type="term" value="F:hydrolase activity"/>
    <property type="evidence" value="ECO:0007669"/>
    <property type="project" value="UniProtKB-KW"/>
</dbReference>
<dbReference type="PANTHER" id="PTHR43798">
    <property type="entry name" value="MONOACYLGLYCEROL LIPASE"/>
    <property type="match status" value="1"/>
</dbReference>
<keyword evidence="2 5" id="KW-0378">Hydrolase</keyword>
<dbReference type="PROSITE" id="PS51257">
    <property type="entry name" value="PROKAR_LIPOPROTEIN"/>
    <property type="match status" value="1"/>
</dbReference>